<dbReference type="OrthoDB" id="5851910at2759"/>
<dbReference type="Pfam" id="PF00665">
    <property type="entry name" value="rve"/>
    <property type="match status" value="1"/>
</dbReference>
<dbReference type="Gene3D" id="3.30.420.10">
    <property type="entry name" value="Ribonuclease H-like superfamily/Ribonuclease H"/>
    <property type="match status" value="1"/>
</dbReference>
<protein>
    <submittedName>
        <fullName evidence="4">Integrase catalytic domain-containing protein</fullName>
    </submittedName>
</protein>
<dbReference type="WBParaSite" id="HCON_00082470-00001">
    <property type="protein sequence ID" value="HCON_00082470-00001"/>
    <property type="gene ID" value="HCON_00082470"/>
</dbReference>
<organism evidence="3 4">
    <name type="scientific">Haemonchus contortus</name>
    <name type="common">Barber pole worm</name>
    <dbReference type="NCBI Taxonomy" id="6289"/>
    <lineage>
        <taxon>Eukaryota</taxon>
        <taxon>Metazoa</taxon>
        <taxon>Ecdysozoa</taxon>
        <taxon>Nematoda</taxon>
        <taxon>Chromadorea</taxon>
        <taxon>Rhabditida</taxon>
        <taxon>Rhabditina</taxon>
        <taxon>Rhabditomorpha</taxon>
        <taxon>Strongyloidea</taxon>
        <taxon>Trichostrongylidae</taxon>
        <taxon>Haemonchus</taxon>
    </lineage>
</organism>
<dbReference type="GO" id="GO:0015074">
    <property type="term" value="P:DNA integration"/>
    <property type="evidence" value="ECO:0007669"/>
    <property type="project" value="InterPro"/>
</dbReference>
<evidence type="ECO:0000259" key="2">
    <source>
        <dbReference type="PROSITE" id="PS50994"/>
    </source>
</evidence>
<evidence type="ECO:0000313" key="4">
    <source>
        <dbReference type="WBParaSite" id="HCON_00082470-00001"/>
    </source>
</evidence>
<dbReference type="Proteomes" id="UP000025227">
    <property type="component" value="Unplaced"/>
</dbReference>
<dbReference type="GO" id="GO:0003676">
    <property type="term" value="F:nucleic acid binding"/>
    <property type="evidence" value="ECO:0007669"/>
    <property type="project" value="InterPro"/>
</dbReference>
<dbReference type="SUPFAM" id="SSF53098">
    <property type="entry name" value="Ribonuclease H-like"/>
    <property type="match status" value="1"/>
</dbReference>
<dbReference type="OMA" id="RICEEPH"/>
<dbReference type="PANTHER" id="PTHR37984:SF5">
    <property type="entry name" value="PROTEIN NYNRIN-LIKE"/>
    <property type="match status" value="1"/>
</dbReference>
<proteinExistence type="predicted"/>
<dbReference type="InterPro" id="IPR001584">
    <property type="entry name" value="Integrase_cat-core"/>
</dbReference>
<feature type="region of interest" description="Disordered" evidence="1">
    <location>
        <begin position="300"/>
        <end position="341"/>
    </location>
</feature>
<reference evidence="4" key="1">
    <citation type="submission" date="2020-12" db="UniProtKB">
        <authorList>
            <consortium name="WormBaseParasite"/>
        </authorList>
    </citation>
    <scope>IDENTIFICATION</scope>
    <source>
        <strain evidence="4">MHco3</strain>
    </source>
</reference>
<dbReference type="AlphaFoldDB" id="A0A7I4YBU2"/>
<dbReference type="InterPro" id="IPR036397">
    <property type="entry name" value="RNaseH_sf"/>
</dbReference>
<feature type="compositionally biased region" description="Basic and acidic residues" evidence="1">
    <location>
        <begin position="313"/>
        <end position="323"/>
    </location>
</feature>
<dbReference type="PANTHER" id="PTHR37984">
    <property type="entry name" value="PROTEIN CBG26694"/>
    <property type="match status" value="1"/>
</dbReference>
<keyword evidence="3" id="KW-1185">Reference proteome</keyword>
<dbReference type="FunFam" id="3.30.420.10:FF:000131">
    <property type="entry name" value="Protein CBG26278"/>
    <property type="match status" value="1"/>
</dbReference>
<name>A0A7I4YBU2_HAECO</name>
<dbReference type="InterPro" id="IPR050951">
    <property type="entry name" value="Retrovirus_Pol_polyprotein"/>
</dbReference>
<sequence>MSRICEEPHQGSFGSLVDLCLLCGRPPAYVWQRIHIDFAGPVFGLFYLVVVDSYSKWPEIIEMTSISASQTVKELKKMFARYGIPQTIVSDNGTQFTSEQFRMMCEEGGITHVKIAPYHPQSNGQAERFVDTLKRGIKKLKGEEKPSEETLNVILQAYRTTPNDCLNNSTPAEVFLGRKLRTRLSLLCPMEMSLTPPSEESRKKMIEQFNRRNNAVPKEFEIGQAVYAQVWRAPQFIWKEGIITRRIGKVNYEVDLSGRITRKHANQLRRRDTKSSPSYGDKSLLTLLETLELDDEWKRREETTQTTDAAALGRREQEVEVPLRRSKRIRRPVQRYPDTSR</sequence>
<accession>A0A7I4YBU2</accession>
<feature type="compositionally biased region" description="Basic residues" evidence="1">
    <location>
        <begin position="324"/>
        <end position="333"/>
    </location>
</feature>
<feature type="domain" description="Integrase catalytic" evidence="2">
    <location>
        <begin position="22"/>
        <end position="179"/>
    </location>
</feature>
<dbReference type="InterPro" id="IPR012337">
    <property type="entry name" value="RNaseH-like_sf"/>
</dbReference>
<evidence type="ECO:0000313" key="3">
    <source>
        <dbReference type="Proteomes" id="UP000025227"/>
    </source>
</evidence>
<dbReference type="PROSITE" id="PS50994">
    <property type="entry name" value="INTEGRASE"/>
    <property type="match status" value="1"/>
</dbReference>
<evidence type="ECO:0000256" key="1">
    <source>
        <dbReference type="SAM" id="MobiDB-lite"/>
    </source>
</evidence>